<organism evidence="3 4">
    <name type="scientific">Methylomusa anaerophila</name>
    <dbReference type="NCBI Taxonomy" id="1930071"/>
    <lineage>
        <taxon>Bacteria</taxon>
        <taxon>Bacillati</taxon>
        <taxon>Bacillota</taxon>
        <taxon>Negativicutes</taxon>
        <taxon>Selenomonadales</taxon>
        <taxon>Sporomusaceae</taxon>
        <taxon>Methylomusa</taxon>
    </lineage>
</organism>
<dbReference type="Proteomes" id="UP000276437">
    <property type="component" value="Chromosome"/>
</dbReference>
<evidence type="ECO:0000313" key="4">
    <source>
        <dbReference type="Proteomes" id="UP000276437"/>
    </source>
</evidence>
<keyword evidence="3" id="KW-0449">Lipoprotein</keyword>
<evidence type="ECO:0000256" key="1">
    <source>
        <dbReference type="ARBA" id="ARBA00008814"/>
    </source>
</evidence>
<gene>
    <name evidence="3" type="primary">yhfQ_2</name>
    <name evidence="3" type="ORF">MAMMFC1_02519</name>
</gene>
<dbReference type="PANTHER" id="PTHR30535">
    <property type="entry name" value="VITAMIN B12-BINDING PROTEIN"/>
    <property type="match status" value="1"/>
</dbReference>
<evidence type="ECO:0000259" key="2">
    <source>
        <dbReference type="PROSITE" id="PS50983"/>
    </source>
</evidence>
<keyword evidence="4" id="KW-1185">Reference proteome</keyword>
<dbReference type="OrthoDB" id="1632098at2"/>
<dbReference type="SUPFAM" id="SSF53807">
    <property type="entry name" value="Helical backbone' metal receptor"/>
    <property type="match status" value="1"/>
</dbReference>
<dbReference type="AlphaFoldDB" id="A0A348AL86"/>
<dbReference type="Gene3D" id="3.40.50.1980">
    <property type="entry name" value="Nitrogenase molybdenum iron protein domain"/>
    <property type="match status" value="2"/>
</dbReference>
<accession>A0A348AL86</accession>
<dbReference type="GO" id="GO:0071281">
    <property type="term" value="P:cellular response to iron ion"/>
    <property type="evidence" value="ECO:0007669"/>
    <property type="project" value="TreeGrafter"/>
</dbReference>
<dbReference type="InterPro" id="IPR002491">
    <property type="entry name" value="ABC_transptr_periplasmic_BD"/>
</dbReference>
<name>A0A348AL86_9FIRM</name>
<dbReference type="Pfam" id="PF01497">
    <property type="entry name" value="Peripla_BP_2"/>
    <property type="match status" value="1"/>
</dbReference>
<comment type="similarity">
    <text evidence="1">Belongs to the bacterial solute-binding protein 8 family.</text>
</comment>
<dbReference type="PANTHER" id="PTHR30535:SF34">
    <property type="entry name" value="MOLYBDATE-BINDING PROTEIN MOLA"/>
    <property type="match status" value="1"/>
</dbReference>
<dbReference type="KEGG" id="mana:MAMMFC1_02519"/>
<protein>
    <submittedName>
        <fullName evidence="3">Putative ABC transporter substrate-binding lipoprotein YhfQ</fullName>
    </submittedName>
</protein>
<feature type="domain" description="Fe/B12 periplasmic-binding" evidence="2">
    <location>
        <begin position="52"/>
        <end position="319"/>
    </location>
</feature>
<dbReference type="PROSITE" id="PS50983">
    <property type="entry name" value="FE_B12_PBP"/>
    <property type="match status" value="1"/>
</dbReference>
<dbReference type="EMBL" id="AP018449">
    <property type="protein sequence ID" value="BBB91834.1"/>
    <property type="molecule type" value="Genomic_DNA"/>
</dbReference>
<reference evidence="3 4" key="1">
    <citation type="journal article" date="2018" name="Int. J. Syst. Evol. Microbiol.">
        <title>Methylomusa anaerophila gen. nov., sp. nov., an anaerobic methanol-utilizing bacterium isolated from a microbial fuel cell.</title>
        <authorList>
            <person name="Amano N."/>
            <person name="Yamamuro A."/>
            <person name="Miyahara M."/>
            <person name="Kouzuma A."/>
            <person name="Abe T."/>
            <person name="Watanabe K."/>
        </authorList>
    </citation>
    <scope>NUCLEOTIDE SEQUENCE [LARGE SCALE GENOMIC DNA]</scope>
    <source>
        <strain evidence="3 4">MMFC1</strain>
    </source>
</reference>
<dbReference type="InterPro" id="IPR050902">
    <property type="entry name" value="ABC_Transporter_SBP"/>
</dbReference>
<dbReference type="PROSITE" id="PS51257">
    <property type="entry name" value="PROKAR_LIPOPROTEIN"/>
    <property type="match status" value="1"/>
</dbReference>
<proteinExistence type="inferred from homology"/>
<sequence length="328" mass="35817">MRKSISVFLLVISFMVFGCGRTADIRTSSGEISYQIVDAGGNVIEMPGKPKRIVTLAASTDTIILGMLPTENLVAVNALLDDPVSSNIVKKAQKIPEKIKNPSAERILSLQPDLVIVPDWSDAVIVDSLRDLGLKVVVCKGPRSVAEVRETVRLLAKAIGEENKGSQIIAQMDEKLREIKNKVDKIPLEKRKTVVLISLMTSYGGIGSPFDDMCGYAGVINGAGAAGIKNGQVLAKERLIAINPDILILPMYNDHGTYDVESFYREFLEDPSLQTLTAIKEKRLYMPREGYMYNVSQDIVFGIQEIALAAYGKDFAQPADCHISVSGE</sequence>
<evidence type="ECO:0000313" key="3">
    <source>
        <dbReference type="EMBL" id="BBB91834.1"/>
    </source>
</evidence>